<dbReference type="InterPro" id="IPR006553">
    <property type="entry name" value="Leu-rich_rpt_Cys-con_subtyp"/>
</dbReference>
<feature type="domain" description="NB-ARC" evidence="7">
    <location>
        <begin position="190"/>
        <end position="343"/>
    </location>
</feature>
<keyword evidence="11" id="KW-1185">Reference proteome</keyword>
<evidence type="ECO:0000256" key="6">
    <source>
        <dbReference type="ARBA" id="ARBA00022840"/>
    </source>
</evidence>
<name>A0A833QU87_9POAL</name>
<dbReference type="InterPro" id="IPR042197">
    <property type="entry name" value="Apaf_helical"/>
</dbReference>
<feature type="domain" description="Disease resistance N-terminal" evidence="8">
    <location>
        <begin position="16"/>
        <end position="93"/>
    </location>
</feature>
<dbReference type="AlphaFoldDB" id="A0A833QU87"/>
<dbReference type="InterPro" id="IPR003591">
    <property type="entry name" value="Leu-rich_rpt_typical-subtyp"/>
</dbReference>
<evidence type="ECO:0000256" key="5">
    <source>
        <dbReference type="ARBA" id="ARBA00022821"/>
    </source>
</evidence>
<dbReference type="InterPro" id="IPR055414">
    <property type="entry name" value="LRR_R13L4/SHOC2-like"/>
</dbReference>
<dbReference type="InterPro" id="IPR001611">
    <property type="entry name" value="Leu-rich_rpt"/>
</dbReference>
<evidence type="ECO:0000259" key="8">
    <source>
        <dbReference type="Pfam" id="PF18052"/>
    </source>
</evidence>
<evidence type="ECO:0000313" key="10">
    <source>
        <dbReference type="EMBL" id="KAF3334325.1"/>
    </source>
</evidence>
<evidence type="ECO:0000259" key="9">
    <source>
        <dbReference type="Pfam" id="PF23598"/>
    </source>
</evidence>
<dbReference type="SMART" id="SM00367">
    <property type="entry name" value="LRR_CC"/>
    <property type="match status" value="3"/>
</dbReference>
<keyword evidence="2" id="KW-0433">Leucine-rich repeat</keyword>
<dbReference type="Gene3D" id="3.80.10.10">
    <property type="entry name" value="Ribonuclease Inhibitor"/>
    <property type="match status" value="1"/>
</dbReference>
<evidence type="ECO:0000313" key="11">
    <source>
        <dbReference type="Proteomes" id="UP000623129"/>
    </source>
</evidence>
<dbReference type="GO" id="GO:0006952">
    <property type="term" value="P:defense response"/>
    <property type="evidence" value="ECO:0007669"/>
    <property type="project" value="UniProtKB-KW"/>
</dbReference>
<dbReference type="Pfam" id="PF00931">
    <property type="entry name" value="NB-ARC"/>
    <property type="match status" value="1"/>
</dbReference>
<dbReference type="FunFam" id="3.40.50.300:FF:001091">
    <property type="entry name" value="Probable disease resistance protein At1g61300"/>
    <property type="match status" value="1"/>
</dbReference>
<keyword evidence="5" id="KW-0611">Plant defense</keyword>
<keyword evidence="6" id="KW-0067">ATP-binding</keyword>
<dbReference type="GO" id="GO:0051707">
    <property type="term" value="P:response to other organism"/>
    <property type="evidence" value="ECO:0007669"/>
    <property type="project" value="UniProtKB-ARBA"/>
</dbReference>
<evidence type="ECO:0000256" key="1">
    <source>
        <dbReference type="ARBA" id="ARBA00008894"/>
    </source>
</evidence>
<feature type="domain" description="Disease resistance R13L4/SHOC-2-like LRR" evidence="9">
    <location>
        <begin position="416"/>
        <end position="729"/>
    </location>
</feature>
<dbReference type="InterPro" id="IPR032675">
    <property type="entry name" value="LRR_dom_sf"/>
</dbReference>
<dbReference type="SUPFAM" id="SSF52540">
    <property type="entry name" value="P-loop containing nucleoside triphosphate hydrolases"/>
    <property type="match status" value="1"/>
</dbReference>
<dbReference type="GO" id="GO:0043531">
    <property type="term" value="F:ADP binding"/>
    <property type="evidence" value="ECO:0007669"/>
    <property type="project" value="InterPro"/>
</dbReference>
<organism evidence="10 11">
    <name type="scientific">Carex littledalei</name>
    <dbReference type="NCBI Taxonomy" id="544730"/>
    <lineage>
        <taxon>Eukaryota</taxon>
        <taxon>Viridiplantae</taxon>
        <taxon>Streptophyta</taxon>
        <taxon>Embryophyta</taxon>
        <taxon>Tracheophyta</taxon>
        <taxon>Spermatophyta</taxon>
        <taxon>Magnoliopsida</taxon>
        <taxon>Liliopsida</taxon>
        <taxon>Poales</taxon>
        <taxon>Cyperaceae</taxon>
        <taxon>Cyperoideae</taxon>
        <taxon>Cariceae</taxon>
        <taxon>Carex</taxon>
        <taxon>Carex subgen. Euthyceras</taxon>
    </lineage>
</organism>
<dbReference type="EMBL" id="SWLB01000009">
    <property type="protein sequence ID" value="KAF3334325.1"/>
    <property type="molecule type" value="Genomic_DNA"/>
</dbReference>
<dbReference type="SUPFAM" id="SSF52058">
    <property type="entry name" value="L domain-like"/>
    <property type="match status" value="1"/>
</dbReference>
<keyword evidence="4" id="KW-0547">Nucleotide-binding</keyword>
<evidence type="ECO:0000256" key="2">
    <source>
        <dbReference type="ARBA" id="ARBA00022614"/>
    </source>
</evidence>
<evidence type="ECO:0000256" key="4">
    <source>
        <dbReference type="ARBA" id="ARBA00022741"/>
    </source>
</evidence>
<dbReference type="GO" id="GO:0005524">
    <property type="term" value="F:ATP binding"/>
    <property type="evidence" value="ECO:0007669"/>
    <property type="project" value="UniProtKB-KW"/>
</dbReference>
<gene>
    <name evidence="10" type="ORF">FCM35_KLT20929</name>
</gene>
<sequence length="898" mass="101349">MAVILDAFISNISFLLVKMAQDEVGLLLGIPGKIEKLSRLVGDIRCVLSDAERRQSESQTINQWIMELKDLMYDADDIIDLCQIKADEHSDLSGSSCYFLNPCLFNPVFSHKIGSRIKVLNYKLEGIVNRISLLGLIEHSVGLATVSRSVSTVNRRTDPLIVQSDIVGEKIEEDTDALVDFITKEDANVTNNMAVVAIVGVGGIGKTTLAKKVFNDQRIKDEFQVKIWVCVSKVVIERDLLNNVIREAGGIHSAAQERSELIPLLERLIAGKKFLLVLDDVWRESEKAWHGLLREPLMSGAQGSRIIVTTRDETVAMRMKAIHSLHVDKLQDDDAWSLLVKQVSLDGKEHEIENLQALGFDIVKKCNGLPLAIKNECFITREGQNLSTRSSLIKVRHLLVQEQEGEMTAIKEQKSVRSLLLIKSPEIDLTDVFNSLCSLRVLDLSYSNISSLPDSLCLLVHLRYFSAGGSSIAILPNVIGKLKNLEFLGLGGCQNLTRIPDGIVNLVKLKFLNLYRTEVKGISVGLRKLSNLVELQGFKPHGNTVEVFSSLDELATLLELRTLVLENMENVSNSTMARLANLSKKLHLKHLTFVYEGQNVEKEIIEDVLNELSPPSCLEQLMMNGYYGCQLPSWLSIGTNLQNLRYLSVRYLSHLKLLALGHLPKLEFLYIKDAHSVVSVGSEFLRGSHSSSFPSLRRIIFEGMHNWKIWKWEKGQEAMPNLKELVIRNCPELSYLPSGLSHHETSLEYLEIIDAGKIKVIENFLSLEKLVIYENANLERVCNLPKVRTIWIRDCPNLEVLCDVAVLRSMVLNIWENFLPKYLQELKIEKLTVWCNATLLLKIVKEGEGGSEWQKFQHIQQANFYTETKLLYAAYRKAPFSLTCNIDSSVRLNGWWII</sequence>
<dbReference type="Pfam" id="PF18052">
    <property type="entry name" value="Rx_N"/>
    <property type="match status" value="1"/>
</dbReference>
<dbReference type="Gene3D" id="3.40.50.300">
    <property type="entry name" value="P-loop containing nucleotide triphosphate hydrolases"/>
    <property type="match status" value="1"/>
</dbReference>
<comment type="similarity">
    <text evidence="1">Belongs to the disease resistance NB-LRR family.</text>
</comment>
<accession>A0A833QU87</accession>
<dbReference type="Gene3D" id="1.10.8.430">
    <property type="entry name" value="Helical domain of apoptotic protease-activating factors"/>
    <property type="match status" value="1"/>
</dbReference>
<dbReference type="SMART" id="SM00369">
    <property type="entry name" value="LRR_TYP"/>
    <property type="match status" value="3"/>
</dbReference>
<dbReference type="InterPro" id="IPR002182">
    <property type="entry name" value="NB-ARC"/>
</dbReference>
<dbReference type="Proteomes" id="UP000623129">
    <property type="component" value="Unassembled WGS sequence"/>
</dbReference>
<reference evidence="10" key="1">
    <citation type="submission" date="2020-01" db="EMBL/GenBank/DDBJ databases">
        <title>Genome sequence of Kobresia littledalei, the first chromosome-level genome in the family Cyperaceae.</title>
        <authorList>
            <person name="Qu G."/>
        </authorList>
    </citation>
    <scope>NUCLEOTIDE SEQUENCE</scope>
    <source>
        <strain evidence="10">C.B.Clarke</strain>
        <tissue evidence="10">Leaf</tissue>
    </source>
</reference>
<protein>
    <submittedName>
        <fullName evidence="10">Putative disease resistance protein RGA1</fullName>
    </submittedName>
</protein>
<dbReference type="InterPro" id="IPR027417">
    <property type="entry name" value="P-loop_NTPase"/>
</dbReference>
<dbReference type="OrthoDB" id="762143at2759"/>
<dbReference type="PRINTS" id="PR00364">
    <property type="entry name" value="DISEASERSIST"/>
</dbReference>
<evidence type="ECO:0000259" key="7">
    <source>
        <dbReference type="Pfam" id="PF00931"/>
    </source>
</evidence>
<dbReference type="PROSITE" id="PS51450">
    <property type="entry name" value="LRR"/>
    <property type="match status" value="1"/>
</dbReference>
<evidence type="ECO:0000256" key="3">
    <source>
        <dbReference type="ARBA" id="ARBA00022737"/>
    </source>
</evidence>
<proteinExistence type="inferred from homology"/>
<dbReference type="PANTHER" id="PTHR36766">
    <property type="entry name" value="PLANT BROAD-SPECTRUM MILDEW RESISTANCE PROTEIN RPW8"/>
    <property type="match status" value="1"/>
</dbReference>
<dbReference type="InterPro" id="IPR041118">
    <property type="entry name" value="Rx_N"/>
</dbReference>
<dbReference type="Gene3D" id="1.20.5.4130">
    <property type="match status" value="1"/>
</dbReference>
<comment type="caution">
    <text evidence="10">The sequence shown here is derived from an EMBL/GenBank/DDBJ whole genome shotgun (WGS) entry which is preliminary data.</text>
</comment>
<dbReference type="PANTHER" id="PTHR36766:SF36">
    <property type="entry name" value="AAA+ ATPASE DOMAIN-CONTAINING PROTEIN"/>
    <property type="match status" value="1"/>
</dbReference>
<keyword evidence="3" id="KW-0677">Repeat</keyword>
<dbReference type="Pfam" id="PF23598">
    <property type="entry name" value="LRR_14"/>
    <property type="match status" value="1"/>
</dbReference>